<dbReference type="PANTHER" id="PTHR39179:SF3">
    <property type="entry name" value="COTS-RELATED PROTEIN"/>
    <property type="match status" value="1"/>
</dbReference>
<sequence length="342" mass="41012">MTFTNEDISRLIYHYGLSMNFVEKHGRVYKVYTNKGEFALKEMEANKGIDFLHYVQHLYQKGYNRIVPIYPALDGRYAILEGNSLFYLMPWLENKEREGRIQKHKDLFRELARLHTLSVREIPVTKEMREEHYEQTTARWENEQEALLAFVERSERTVYMSPFQLLFCTFYTEINGAERFALNKLKEWQEATSEETKARSVIIHGKLSNEHFLYDENGLGFFTNFEQSQIASPIHDLLPFLDRTLSTQPKKFDESLEWLDTYFRHFPFKKEEMLLFLSYLAHPGAIFRVVERYFSTGKEKNEMKFVNQLQHLYWRMKNTEYVVVKLEEKERLKNEQQTPPSN</sequence>
<dbReference type="Gene3D" id="3.30.200.20">
    <property type="entry name" value="Phosphorylase Kinase, domain 1"/>
    <property type="match status" value="1"/>
</dbReference>
<dbReference type="EMBL" id="JAUSUO010000001">
    <property type="protein sequence ID" value="MDQ0342385.1"/>
    <property type="molecule type" value="Genomic_DNA"/>
</dbReference>
<dbReference type="RefSeq" id="WP_244680548.1">
    <property type="nucleotide sequence ID" value="NZ_JALIRM010000001.1"/>
</dbReference>
<dbReference type="InterPro" id="IPR047175">
    <property type="entry name" value="CotS-like"/>
</dbReference>
<dbReference type="NCBIfam" id="TIGR02904">
    <property type="entry name" value="spore_ysxE"/>
    <property type="match status" value="1"/>
</dbReference>
<dbReference type="InterPro" id="IPR014253">
    <property type="entry name" value="Spore_coat_YsxE"/>
</dbReference>
<dbReference type="InterPro" id="IPR011009">
    <property type="entry name" value="Kinase-like_dom_sf"/>
</dbReference>
<keyword evidence="2" id="KW-0946">Virion</keyword>
<proteinExistence type="predicted"/>
<protein>
    <submittedName>
        <fullName evidence="2">Spore coat protein YsxE</fullName>
    </submittedName>
</protein>
<evidence type="ECO:0000313" key="3">
    <source>
        <dbReference type="Proteomes" id="UP001232343"/>
    </source>
</evidence>
<organism evidence="2 3">
    <name type="scientific">Lederbergia wuyishanensis</name>
    <dbReference type="NCBI Taxonomy" id="1347903"/>
    <lineage>
        <taxon>Bacteria</taxon>
        <taxon>Bacillati</taxon>
        <taxon>Bacillota</taxon>
        <taxon>Bacilli</taxon>
        <taxon>Bacillales</taxon>
        <taxon>Bacillaceae</taxon>
        <taxon>Lederbergia</taxon>
    </lineage>
</organism>
<evidence type="ECO:0000259" key="1">
    <source>
        <dbReference type="Pfam" id="PF01636"/>
    </source>
</evidence>
<gene>
    <name evidence="2" type="ORF">J2S14_001178</name>
</gene>
<keyword evidence="2" id="KW-0167">Capsid protein</keyword>
<accession>A0ABU0D1V9</accession>
<name>A0ABU0D1V9_9BACI</name>
<dbReference type="Pfam" id="PF01636">
    <property type="entry name" value="APH"/>
    <property type="match status" value="1"/>
</dbReference>
<dbReference type="PANTHER" id="PTHR39179">
    <property type="entry name" value="SPORE COAT PROTEIN I"/>
    <property type="match status" value="1"/>
</dbReference>
<dbReference type="InterPro" id="IPR002575">
    <property type="entry name" value="Aminoglycoside_PTrfase"/>
</dbReference>
<reference evidence="2 3" key="1">
    <citation type="submission" date="2023-07" db="EMBL/GenBank/DDBJ databases">
        <title>Genomic Encyclopedia of Type Strains, Phase IV (KMG-IV): sequencing the most valuable type-strain genomes for metagenomic binning, comparative biology and taxonomic classification.</title>
        <authorList>
            <person name="Goeker M."/>
        </authorList>
    </citation>
    <scope>NUCLEOTIDE SEQUENCE [LARGE SCALE GENOMIC DNA]</scope>
    <source>
        <strain evidence="2 3">DSM 27848</strain>
    </source>
</reference>
<feature type="domain" description="Aminoglycoside phosphotransferase" evidence="1">
    <location>
        <begin position="27"/>
        <end position="243"/>
    </location>
</feature>
<keyword evidence="2" id="KW-0560">Oxidoreductase</keyword>
<dbReference type="GO" id="GO:0004601">
    <property type="term" value="F:peroxidase activity"/>
    <property type="evidence" value="ECO:0007669"/>
    <property type="project" value="UniProtKB-KW"/>
</dbReference>
<evidence type="ECO:0000313" key="2">
    <source>
        <dbReference type="EMBL" id="MDQ0342385.1"/>
    </source>
</evidence>
<dbReference type="SUPFAM" id="SSF56112">
    <property type="entry name" value="Protein kinase-like (PK-like)"/>
    <property type="match status" value="1"/>
</dbReference>
<dbReference type="Gene3D" id="3.90.1200.10">
    <property type="match status" value="1"/>
</dbReference>
<keyword evidence="2" id="KW-0575">Peroxidase</keyword>
<keyword evidence="3" id="KW-1185">Reference proteome</keyword>
<dbReference type="Proteomes" id="UP001232343">
    <property type="component" value="Unassembled WGS sequence"/>
</dbReference>
<comment type="caution">
    <text evidence="2">The sequence shown here is derived from an EMBL/GenBank/DDBJ whole genome shotgun (WGS) entry which is preliminary data.</text>
</comment>